<keyword evidence="4" id="KW-0804">Transcription</keyword>
<evidence type="ECO:0000256" key="2">
    <source>
        <dbReference type="ARBA" id="ARBA00022833"/>
    </source>
</evidence>
<evidence type="ECO:0000256" key="5">
    <source>
        <dbReference type="ARBA" id="ARBA00023242"/>
    </source>
</evidence>
<evidence type="ECO:0000259" key="7">
    <source>
        <dbReference type="PROSITE" id="PS50048"/>
    </source>
</evidence>
<accession>A0A6A5X055</accession>
<evidence type="ECO:0000256" key="4">
    <source>
        <dbReference type="ARBA" id="ARBA00023163"/>
    </source>
</evidence>
<dbReference type="PANTHER" id="PTHR47660:SF3">
    <property type="entry name" value="FINGER DOMAIN PROTEIN, PUTATIVE (AFU_ORTHOLOGUE AFUA_4G03310)-RELATED"/>
    <property type="match status" value="1"/>
</dbReference>
<evidence type="ECO:0000256" key="1">
    <source>
        <dbReference type="ARBA" id="ARBA00022723"/>
    </source>
</evidence>
<keyword evidence="3" id="KW-0805">Transcription regulation</keyword>
<dbReference type="GO" id="GO:0008270">
    <property type="term" value="F:zinc ion binding"/>
    <property type="evidence" value="ECO:0007669"/>
    <property type="project" value="InterPro"/>
</dbReference>
<feature type="compositionally biased region" description="Basic and acidic residues" evidence="6">
    <location>
        <begin position="95"/>
        <end position="108"/>
    </location>
</feature>
<evidence type="ECO:0000256" key="6">
    <source>
        <dbReference type="SAM" id="MobiDB-lite"/>
    </source>
</evidence>
<dbReference type="PROSITE" id="PS00463">
    <property type="entry name" value="ZN2_CY6_FUNGAL_1"/>
    <property type="match status" value="1"/>
</dbReference>
<dbReference type="EMBL" id="ML977566">
    <property type="protein sequence ID" value="KAF2004705.1"/>
    <property type="molecule type" value="Genomic_DNA"/>
</dbReference>
<keyword evidence="2" id="KW-0862">Zinc</keyword>
<evidence type="ECO:0000313" key="9">
    <source>
        <dbReference type="Proteomes" id="UP000799779"/>
    </source>
</evidence>
<proteinExistence type="predicted"/>
<sequence>MFRGELQSQQTNPSPDPKELPPVRRCELCNKPFDRQSTLKRHGYYCRSRKVGQTNRSRSCACCAKAKVRCDGGRPACLKCTTKNIQCRYPSKPPTRGERGASRIRDNNRSLASESTAGSLDSSLIISGGEYPDIDHDSFWNDQIAQAQQVAPLQPFEGIPPVPSLSVHSMFLQPSMKAGTNQKIVSLILHNLRSYPQMIRQNTLPPFIHPQLACGDTDNGYIEPLANCISLMYMIGGGMAGSRKLFWKNVRLECEKLFVECQNLSPWQILAAMQAISIYIFVRIDEGEKDYNDCDHILLSTVISLAQQYARMQMVRSIESEVMVQKPDALWEDWVFKESCRRLNVIYRIINMLIFNFAPATLCGLQPDLILAPLPAKKPLWEAGDESAWSRAGGEHASGLSSFALTSSGDVVRLMNGPMCGEDILLLYDAVDEAKPGAWEEWCAGMDSFGTLVMLAASLVG</sequence>
<gene>
    <name evidence="8" type="ORF">P154DRAFT_519178</name>
</gene>
<protein>
    <recommendedName>
        <fullName evidence="7">Zn(2)-C6 fungal-type domain-containing protein</fullName>
    </recommendedName>
</protein>
<dbReference type="SUPFAM" id="SSF57701">
    <property type="entry name" value="Zn2/Cys6 DNA-binding domain"/>
    <property type="match status" value="1"/>
</dbReference>
<keyword evidence="5" id="KW-0539">Nucleus</keyword>
<dbReference type="InterPro" id="IPR036864">
    <property type="entry name" value="Zn2-C6_fun-type_DNA-bd_sf"/>
</dbReference>
<name>A0A6A5X055_9PLEO</name>
<dbReference type="PROSITE" id="PS50048">
    <property type="entry name" value="ZN2_CY6_FUNGAL_2"/>
    <property type="match status" value="1"/>
</dbReference>
<keyword evidence="9" id="KW-1185">Reference proteome</keyword>
<dbReference type="OrthoDB" id="5423818at2759"/>
<dbReference type="SMART" id="SM00066">
    <property type="entry name" value="GAL4"/>
    <property type="match status" value="1"/>
</dbReference>
<dbReference type="InterPro" id="IPR001138">
    <property type="entry name" value="Zn2Cys6_DnaBD"/>
</dbReference>
<reference evidence="8" key="1">
    <citation type="journal article" date="2020" name="Stud. Mycol.">
        <title>101 Dothideomycetes genomes: a test case for predicting lifestyles and emergence of pathogens.</title>
        <authorList>
            <person name="Haridas S."/>
            <person name="Albert R."/>
            <person name="Binder M."/>
            <person name="Bloem J."/>
            <person name="Labutti K."/>
            <person name="Salamov A."/>
            <person name="Andreopoulos B."/>
            <person name="Baker S."/>
            <person name="Barry K."/>
            <person name="Bills G."/>
            <person name="Bluhm B."/>
            <person name="Cannon C."/>
            <person name="Castanera R."/>
            <person name="Culley D."/>
            <person name="Daum C."/>
            <person name="Ezra D."/>
            <person name="Gonzalez J."/>
            <person name="Henrissat B."/>
            <person name="Kuo A."/>
            <person name="Liang C."/>
            <person name="Lipzen A."/>
            <person name="Lutzoni F."/>
            <person name="Magnuson J."/>
            <person name="Mondo S."/>
            <person name="Nolan M."/>
            <person name="Ohm R."/>
            <person name="Pangilinan J."/>
            <person name="Park H.-J."/>
            <person name="Ramirez L."/>
            <person name="Alfaro M."/>
            <person name="Sun H."/>
            <person name="Tritt A."/>
            <person name="Yoshinaga Y."/>
            <person name="Zwiers L.-H."/>
            <person name="Turgeon B."/>
            <person name="Goodwin S."/>
            <person name="Spatafora J."/>
            <person name="Crous P."/>
            <person name="Grigoriev I."/>
        </authorList>
    </citation>
    <scope>NUCLEOTIDE SEQUENCE</scope>
    <source>
        <strain evidence="8">CBS 123094</strain>
    </source>
</reference>
<feature type="region of interest" description="Disordered" evidence="6">
    <location>
        <begin position="1"/>
        <end position="23"/>
    </location>
</feature>
<dbReference type="Pfam" id="PF00172">
    <property type="entry name" value="Zn_clus"/>
    <property type="match status" value="1"/>
</dbReference>
<dbReference type="Gene3D" id="4.10.240.10">
    <property type="entry name" value="Zn(2)-C6 fungal-type DNA-binding domain"/>
    <property type="match status" value="1"/>
</dbReference>
<organism evidence="8 9">
    <name type="scientific">Amniculicola lignicola CBS 123094</name>
    <dbReference type="NCBI Taxonomy" id="1392246"/>
    <lineage>
        <taxon>Eukaryota</taxon>
        <taxon>Fungi</taxon>
        <taxon>Dikarya</taxon>
        <taxon>Ascomycota</taxon>
        <taxon>Pezizomycotina</taxon>
        <taxon>Dothideomycetes</taxon>
        <taxon>Pleosporomycetidae</taxon>
        <taxon>Pleosporales</taxon>
        <taxon>Amniculicolaceae</taxon>
        <taxon>Amniculicola</taxon>
    </lineage>
</organism>
<feature type="domain" description="Zn(2)-C6 fungal-type" evidence="7">
    <location>
        <begin position="59"/>
        <end position="89"/>
    </location>
</feature>
<evidence type="ECO:0000256" key="3">
    <source>
        <dbReference type="ARBA" id="ARBA00023015"/>
    </source>
</evidence>
<dbReference type="CDD" id="cd00067">
    <property type="entry name" value="GAL4"/>
    <property type="match status" value="1"/>
</dbReference>
<dbReference type="GO" id="GO:0000981">
    <property type="term" value="F:DNA-binding transcription factor activity, RNA polymerase II-specific"/>
    <property type="evidence" value="ECO:0007669"/>
    <property type="project" value="InterPro"/>
</dbReference>
<keyword evidence="1" id="KW-0479">Metal-binding</keyword>
<evidence type="ECO:0000313" key="8">
    <source>
        <dbReference type="EMBL" id="KAF2004705.1"/>
    </source>
</evidence>
<dbReference type="Proteomes" id="UP000799779">
    <property type="component" value="Unassembled WGS sequence"/>
</dbReference>
<feature type="compositionally biased region" description="Polar residues" evidence="6">
    <location>
        <begin position="1"/>
        <end position="13"/>
    </location>
</feature>
<dbReference type="PANTHER" id="PTHR47660">
    <property type="entry name" value="TRANSCRIPTION FACTOR WITH C2H2 AND ZN(2)-CYS(6) DNA BINDING DOMAIN (EUROFUNG)-RELATED-RELATED"/>
    <property type="match status" value="1"/>
</dbReference>
<feature type="region of interest" description="Disordered" evidence="6">
    <location>
        <begin position="89"/>
        <end position="115"/>
    </location>
</feature>
<dbReference type="AlphaFoldDB" id="A0A6A5X055"/>